<protein>
    <submittedName>
        <fullName evidence="1">Uncharacterized protein</fullName>
    </submittedName>
</protein>
<name>A0ABS7EY54_9PROT</name>
<keyword evidence="2" id="KW-1185">Reference proteome</keyword>
<comment type="caution">
    <text evidence="1">The sequence shown here is derived from an EMBL/GenBank/DDBJ whole genome shotgun (WGS) entry which is preliminary data.</text>
</comment>
<proteinExistence type="predicted"/>
<dbReference type="Proteomes" id="UP001519924">
    <property type="component" value="Unassembled WGS sequence"/>
</dbReference>
<reference evidence="1 2" key="1">
    <citation type="submission" date="2021-08" db="EMBL/GenBank/DDBJ databases">
        <title>Caldovatus sediminis gen. nov., sp. nov., a moderately thermophilic bacterium isolated from a hot spring.</title>
        <authorList>
            <person name="Hu C.-J."/>
            <person name="Li W.-J."/>
            <person name="Xian W.-D."/>
        </authorList>
    </citation>
    <scope>NUCLEOTIDE SEQUENCE [LARGE SCALE GENOMIC DNA]</scope>
    <source>
        <strain evidence="1 2">SYSU G05006</strain>
    </source>
</reference>
<organism evidence="1 2">
    <name type="scientific">Caldovatus aquaticus</name>
    <dbReference type="NCBI Taxonomy" id="2865671"/>
    <lineage>
        <taxon>Bacteria</taxon>
        <taxon>Pseudomonadati</taxon>
        <taxon>Pseudomonadota</taxon>
        <taxon>Alphaproteobacteria</taxon>
        <taxon>Acetobacterales</taxon>
        <taxon>Roseomonadaceae</taxon>
        <taxon>Caldovatus</taxon>
    </lineage>
</organism>
<dbReference type="RefSeq" id="WP_220115794.1">
    <property type="nucleotide sequence ID" value="NZ_JAHZUY010000003.1"/>
</dbReference>
<sequence length="195" mass="21497">MAQADALRLCSDALVLIGESPIETFEGASAAQVVANARYQPIADLLLASHPWRFNRRIETLARLADPPAEASGYSAAYALPTDCLRIVAPFVDGTVAPGWEPAETAIWLDAEASQTVALEYHARVDELRWTPAFRQAVVYRLAAEFAVPIRDDPKLQGAMLQLAARELAIARHQNASERPARRIPLGRFEALRRR</sequence>
<gene>
    <name evidence="1" type="ORF">K1J50_02185</name>
</gene>
<dbReference type="EMBL" id="JAHZUY010000003">
    <property type="protein sequence ID" value="MBW8268287.1"/>
    <property type="molecule type" value="Genomic_DNA"/>
</dbReference>
<evidence type="ECO:0000313" key="1">
    <source>
        <dbReference type="EMBL" id="MBW8268287.1"/>
    </source>
</evidence>
<evidence type="ECO:0000313" key="2">
    <source>
        <dbReference type="Proteomes" id="UP001519924"/>
    </source>
</evidence>
<accession>A0ABS7EY54</accession>